<dbReference type="AlphaFoldDB" id="A0A8E2LEE0"/>
<dbReference type="InterPro" id="IPR004435">
    <property type="entry name" value="MobB_dom"/>
</dbReference>
<dbReference type="CDD" id="cd03116">
    <property type="entry name" value="MobB"/>
    <property type="match status" value="1"/>
</dbReference>
<comment type="caution">
    <text evidence="2">The sequence shown here is derived from an EMBL/GenBank/DDBJ whole genome shotgun (WGS) entry which is preliminary data.</text>
</comment>
<dbReference type="RefSeq" id="WP_058004388.1">
    <property type="nucleotide sequence ID" value="NZ_CP065424.1"/>
</dbReference>
<gene>
    <name evidence="2" type="ORF">BWZ43_17450</name>
</gene>
<dbReference type="Proteomes" id="UP000189761">
    <property type="component" value="Unassembled WGS sequence"/>
</dbReference>
<dbReference type="InterPro" id="IPR052539">
    <property type="entry name" value="MGD_biosynthesis_adapter"/>
</dbReference>
<dbReference type="NCBIfam" id="TIGR00176">
    <property type="entry name" value="mobB"/>
    <property type="match status" value="1"/>
</dbReference>
<name>A0A8E2LEE0_9BACI</name>
<accession>A0A8E2LEE0</accession>
<feature type="domain" description="Molybdopterin-guanine dinucleotide biosynthesis protein B (MobB)" evidence="1">
    <location>
        <begin position="8"/>
        <end position="138"/>
    </location>
</feature>
<evidence type="ECO:0000313" key="2">
    <source>
        <dbReference type="EMBL" id="OOP67114.1"/>
    </source>
</evidence>
<organism evidence="2 3">
    <name type="scientific">Heyndrickxia oleronia</name>
    <dbReference type="NCBI Taxonomy" id="38875"/>
    <lineage>
        <taxon>Bacteria</taxon>
        <taxon>Bacillati</taxon>
        <taxon>Bacillota</taxon>
        <taxon>Bacilli</taxon>
        <taxon>Bacillales</taxon>
        <taxon>Bacillaceae</taxon>
        <taxon>Heyndrickxia</taxon>
    </lineage>
</organism>
<dbReference type="GO" id="GO:0006777">
    <property type="term" value="P:Mo-molybdopterin cofactor biosynthetic process"/>
    <property type="evidence" value="ECO:0007669"/>
    <property type="project" value="InterPro"/>
</dbReference>
<dbReference type="EMBL" id="MTLA01000228">
    <property type="protein sequence ID" value="OOP67114.1"/>
    <property type="molecule type" value="Genomic_DNA"/>
</dbReference>
<protein>
    <submittedName>
        <fullName evidence="2">Molybdopterin-guanine dinucleotide biosynthesis protein B</fullName>
    </submittedName>
</protein>
<evidence type="ECO:0000259" key="1">
    <source>
        <dbReference type="Pfam" id="PF03205"/>
    </source>
</evidence>
<reference evidence="2 3" key="1">
    <citation type="submission" date="2017-01" db="EMBL/GenBank/DDBJ databases">
        <title>Draft genome sequence of Bacillus oleronius.</title>
        <authorList>
            <person name="Allam M."/>
        </authorList>
    </citation>
    <scope>NUCLEOTIDE SEQUENCE [LARGE SCALE GENOMIC DNA]</scope>
    <source>
        <strain evidence="2 3">DSM 9356</strain>
    </source>
</reference>
<proteinExistence type="predicted"/>
<dbReference type="PANTHER" id="PTHR40072">
    <property type="entry name" value="MOLYBDOPTERIN-GUANINE DINUCLEOTIDE BIOSYNTHESIS ADAPTER PROTEIN-RELATED"/>
    <property type="match status" value="1"/>
</dbReference>
<dbReference type="Gene3D" id="3.40.50.300">
    <property type="entry name" value="P-loop containing nucleotide triphosphate hydrolases"/>
    <property type="match status" value="1"/>
</dbReference>
<dbReference type="PANTHER" id="PTHR40072:SF1">
    <property type="entry name" value="MOLYBDOPTERIN-GUANINE DINUCLEOTIDE BIOSYNTHESIS ADAPTER PROTEIN"/>
    <property type="match status" value="1"/>
</dbReference>
<dbReference type="GO" id="GO:0005525">
    <property type="term" value="F:GTP binding"/>
    <property type="evidence" value="ECO:0007669"/>
    <property type="project" value="InterPro"/>
</dbReference>
<dbReference type="SUPFAM" id="SSF52540">
    <property type="entry name" value="P-loop containing nucleoside triphosphate hydrolases"/>
    <property type="match status" value="1"/>
</dbReference>
<evidence type="ECO:0000313" key="3">
    <source>
        <dbReference type="Proteomes" id="UP000189761"/>
    </source>
</evidence>
<keyword evidence="3" id="KW-1185">Reference proteome</keyword>
<dbReference type="InterPro" id="IPR027417">
    <property type="entry name" value="P-loop_NTPase"/>
</dbReference>
<dbReference type="Pfam" id="PF03205">
    <property type="entry name" value="MobB"/>
    <property type="match status" value="1"/>
</dbReference>
<sequence length="168" mass="19650">MDRDRKVYQIVGFQNSGKTTLMESIINYWSKHDLKVGTIKHHGHGGKPRKRVAEKDTDKHLNAGASIVACEGEGELVLLKQNLNWSLVDIIQFYENFSLDFILIEGYKYEDYPKAVLIRGEEDTYLLDQLSNIQAILTWVPLKNTYPYKIFSIKQKEEFIKWLFTQYN</sequence>